<gene>
    <name evidence="2" type="ORF">AWC22_14705</name>
</gene>
<dbReference type="EMBL" id="LQPQ01000040">
    <property type="protein sequence ID" value="ORW83724.1"/>
    <property type="molecule type" value="Genomic_DNA"/>
</dbReference>
<dbReference type="Gene3D" id="3.90.660.10">
    <property type="match status" value="1"/>
</dbReference>
<dbReference type="InterPro" id="IPR006311">
    <property type="entry name" value="TAT_signal"/>
</dbReference>
<dbReference type="SUPFAM" id="SSF54373">
    <property type="entry name" value="FAD-linked reductases, C-terminal domain"/>
    <property type="match status" value="1"/>
</dbReference>
<organism evidence="2 3">
    <name type="scientific">Mycobacterium riyadhense</name>
    <dbReference type="NCBI Taxonomy" id="486698"/>
    <lineage>
        <taxon>Bacteria</taxon>
        <taxon>Bacillati</taxon>
        <taxon>Actinomycetota</taxon>
        <taxon>Actinomycetes</taxon>
        <taxon>Mycobacteriales</taxon>
        <taxon>Mycobacteriaceae</taxon>
        <taxon>Mycobacterium</taxon>
    </lineage>
</organism>
<dbReference type="PRINTS" id="PR00420">
    <property type="entry name" value="RNGMNOXGNASE"/>
</dbReference>
<reference evidence="2 3" key="1">
    <citation type="submission" date="2016-01" db="EMBL/GenBank/DDBJ databases">
        <title>The new phylogeny of the genus Mycobacterium.</title>
        <authorList>
            <person name="Tarcisio F."/>
            <person name="Conor M."/>
            <person name="Antonella G."/>
            <person name="Elisabetta G."/>
            <person name="Giulia F.S."/>
            <person name="Sara T."/>
            <person name="Anna F."/>
            <person name="Clotilde B."/>
            <person name="Roberto B."/>
            <person name="Veronica D.S."/>
            <person name="Fabio R."/>
            <person name="Monica P."/>
            <person name="Olivier J."/>
            <person name="Enrico T."/>
            <person name="Nicola S."/>
        </authorList>
    </citation>
    <scope>NUCLEOTIDE SEQUENCE [LARGE SCALE GENOMIC DNA]</scope>
    <source>
        <strain evidence="2 3">DSM 45176</strain>
    </source>
</reference>
<dbReference type="STRING" id="486698.AWC22_14705"/>
<dbReference type="Pfam" id="PF01593">
    <property type="entry name" value="Amino_oxidase"/>
    <property type="match status" value="1"/>
</dbReference>
<dbReference type="PROSITE" id="PS51257">
    <property type="entry name" value="PROKAR_LIPOPROTEIN"/>
    <property type="match status" value="1"/>
</dbReference>
<evidence type="ECO:0000313" key="3">
    <source>
        <dbReference type="Proteomes" id="UP000193087"/>
    </source>
</evidence>
<name>A0A1X2D733_9MYCO</name>
<protein>
    <submittedName>
        <fullName evidence="2">Monoamine oxidase</fullName>
    </submittedName>
</protein>
<accession>A0A1X2D733</accession>
<feature type="domain" description="Amine oxidase" evidence="1">
    <location>
        <begin position="55"/>
        <end position="455"/>
    </location>
</feature>
<dbReference type="GeneID" id="93493550"/>
<dbReference type="AlphaFoldDB" id="A0A1X2D733"/>
<dbReference type="OrthoDB" id="337830at2"/>
<dbReference type="GO" id="GO:0016491">
    <property type="term" value="F:oxidoreductase activity"/>
    <property type="evidence" value="ECO:0007669"/>
    <property type="project" value="InterPro"/>
</dbReference>
<dbReference type="PROSITE" id="PS51318">
    <property type="entry name" value="TAT"/>
    <property type="match status" value="1"/>
</dbReference>
<evidence type="ECO:0000313" key="2">
    <source>
        <dbReference type="EMBL" id="ORW83724.1"/>
    </source>
</evidence>
<dbReference type="InterPro" id="IPR050281">
    <property type="entry name" value="Flavin_monoamine_oxidase"/>
</dbReference>
<dbReference type="RefSeq" id="WP_139828601.1">
    <property type="nucleotide sequence ID" value="NZ_CAJMWJ010000001.1"/>
</dbReference>
<dbReference type="InterPro" id="IPR002937">
    <property type="entry name" value="Amino_oxidase"/>
</dbReference>
<proteinExistence type="predicted"/>
<dbReference type="PANTHER" id="PTHR10742">
    <property type="entry name" value="FLAVIN MONOAMINE OXIDASE"/>
    <property type="match status" value="1"/>
</dbReference>
<dbReference type="SUPFAM" id="SSF51905">
    <property type="entry name" value="FAD/NAD(P)-binding domain"/>
    <property type="match status" value="1"/>
</dbReference>
<evidence type="ECO:0000259" key="1">
    <source>
        <dbReference type="Pfam" id="PF01593"/>
    </source>
</evidence>
<comment type="caution">
    <text evidence="2">The sequence shown here is derived from an EMBL/GenBank/DDBJ whole genome shotgun (WGS) entry which is preliminary data.</text>
</comment>
<dbReference type="Proteomes" id="UP000193087">
    <property type="component" value="Unassembled WGS sequence"/>
</dbReference>
<dbReference type="Gene3D" id="3.50.50.60">
    <property type="entry name" value="FAD/NAD(P)-binding domain"/>
    <property type="match status" value="1"/>
</dbReference>
<dbReference type="PANTHER" id="PTHR10742:SF410">
    <property type="entry name" value="LYSINE-SPECIFIC HISTONE DEMETHYLASE 2"/>
    <property type="match status" value="1"/>
</dbReference>
<dbReference type="InterPro" id="IPR036188">
    <property type="entry name" value="FAD/NAD-bd_sf"/>
</dbReference>
<keyword evidence="3" id="KW-1185">Reference proteome</keyword>
<sequence length="460" mass="49163">MSQISRREFLAATANLTSTGLAAACTSVRRRPLPAPSPQPAPPDTKSVLVVGAGMAGLSAARSLADAGWPVRLIEARNRIGGRVNTNRDWGLPLEMGASWIHGATNNPLVELAQKVQAQTSPTDYNKWTKLAVDPRLPSIKYDEARWRRFVAEACYQVDGGSLAAAVDAAANRAGLSDTERAELAFYVNTVIEEEYAADANELSVTTFDMGNYTSGPQLVVTSGYDAIPRLLAGGLPVVFNTSVNAIVQHGNSVTVRAGNQSFEGPAAIVTVPLGVLKSGAITFDPPLPDGHAHAVSTLGFGALAKTYFRFDRRTWDVANAFYQFLDSDDGMWAQWFSLPTAAGPIVLAFNAGHRGRYVESTAPSELIASALPIARQLFGNNIAPIEIKSSSWTVDPFALGSYSFHAPGSGLDDRRRLQEPVGDRLYLAGEAIGVDNPATVHGALLSGRYAAAQLMRRLR</sequence>